<keyword evidence="1" id="KW-0175">Coiled coil</keyword>
<dbReference type="InterPro" id="IPR058748">
    <property type="entry name" value="PglY_5th"/>
</dbReference>
<feature type="domain" description="ATPase PglY 5th" evidence="2">
    <location>
        <begin position="841"/>
        <end position="936"/>
    </location>
</feature>
<dbReference type="Proteomes" id="UP001501581">
    <property type="component" value="Unassembled WGS sequence"/>
</dbReference>
<name>A0ABN1TJA2_9ACTN</name>
<keyword evidence="5" id="KW-1185">Reference proteome</keyword>
<evidence type="ECO:0008006" key="6">
    <source>
        <dbReference type="Google" id="ProtNLM"/>
    </source>
</evidence>
<evidence type="ECO:0000313" key="4">
    <source>
        <dbReference type="EMBL" id="GAA1089909.1"/>
    </source>
</evidence>
<feature type="domain" description="ATPase PglY C-terminal" evidence="3">
    <location>
        <begin position="979"/>
        <end position="1151"/>
    </location>
</feature>
<dbReference type="InterPro" id="IPR058747">
    <property type="entry name" value="PglY_C"/>
</dbReference>
<dbReference type="EMBL" id="BAAALG010000001">
    <property type="protein sequence ID" value="GAA1089909.1"/>
    <property type="molecule type" value="Genomic_DNA"/>
</dbReference>
<feature type="coiled-coil region" evidence="1">
    <location>
        <begin position="1156"/>
        <end position="1226"/>
    </location>
</feature>
<reference evidence="4 5" key="1">
    <citation type="journal article" date="2019" name="Int. J. Syst. Evol. Microbiol.">
        <title>The Global Catalogue of Microorganisms (GCM) 10K type strain sequencing project: providing services to taxonomists for standard genome sequencing and annotation.</title>
        <authorList>
            <consortium name="The Broad Institute Genomics Platform"/>
            <consortium name="The Broad Institute Genome Sequencing Center for Infectious Disease"/>
            <person name="Wu L."/>
            <person name="Ma J."/>
        </authorList>
    </citation>
    <scope>NUCLEOTIDE SEQUENCE [LARGE SCALE GENOMIC DNA]</scope>
    <source>
        <strain evidence="4 5">JCM 13008</strain>
    </source>
</reference>
<accession>A0ABN1TJA2</accession>
<gene>
    <name evidence="4" type="ORF">GCM10009668_00430</name>
</gene>
<evidence type="ECO:0000256" key="1">
    <source>
        <dbReference type="SAM" id="Coils"/>
    </source>
</evidence>
<proteinExistence type="predicted"/>
<evidence type="ECO:0000259" key="2">
    <source>
        <dbReference type="Pfam" id="PF26381"/>
    </source>
</evidence>
<sequence length="1261" mass="137070">MVDSELSLPLRNAIHIPEAVHDADFVLQIDKAQDQPEQTLNDYVVTPGIAAAFRDGLELVRSAFENTSARGTFVHGSFGAGKSHFMAVLHLLLTGNTRARALPGLQDEIATYSAVLDRNLLAVDYHFVGAESVESALFGGYLKAIKKKHPDALPPVLHRSDALWADADAWRARMGDERFFEPFASSAGGGWGSFGGGVTPESYDAARHSAPTDPERMRITAELIKHYFSSVEVAGKWLDMSSGLQAMTEHAKSLGYDGVVLFLDELVLWLSGHLSDSTFISTETEKVAKLVETGGGTLPIPLVSFVARQRNLKDFLGGGAGGAERVALDDSFQWWEGRFERITLPAADLPEIVQKRLLVPSSPAGKSAINAAISKVRANPTAYKHLLTDEAGSSGVDFEKVYPFSPALVDAMIALSAIMQRERTALKIMSELLSHGRDELTVGDVIGVGDLFEEVVLGNAEPLTDDMKSVFKSARTFYQQKMRPYLLNKHSLTEASADGSARDHAFRRDDRIAKTLLVAAIAPGATSLKDLTASRIAALNFGSVKSMIPGQEATQLATQVKQWASEFGEITVGQGADPIINLTLTGIDFDSILVHVDTEDTQANRRRLIRDLLVDQVGAAATGAIGSEYAFSHVWRGQRRDVDVVFGNLRDPQTMPNSLLQAEGNRWKLVVDYPFDDHAQHGPSDDLVRIQDLKHDKFVTDTVVWLPNFLTSARMDDVGKLVKLDYLLTGSRFDQYSTSLPVADREPARNQLQNQASSLREQVIGALRQAYGIDAVRDDQIGAKVPDGRNFETLAVGYDPLKVSTSTFTAAAEAALGGALDARYPSHPTVDRATDEVKKSDFAAVLDLARKAMAAGGRIEQVDRPTATKVRRVVDGYGVGKLAEVTYVLSATYFRWNDEFTKAAAGGDVTVGELRDSLVDFGMTKDAEDLLILAWAAMTDRIFKRLGSLVSSPTIGSLVPEMVLHEPVLPTEDEWGTAVARAKALFGVGGNEYHLSNAAVERLGKYADKVKEFAPGVTRLATALSEHSEVLGLSETSPRLVSARRAVDLFAAVGRAETALDRVRVLAEFDLPSELPALGKSIASAAAVAAAIDGAQWTLIDQLPTLGGDDADEALSALQTAAAHEELHEALKPVLSAASEQVTRVLVARKPAPAPNEDAQRKADEAAAAAKRRAEEQAARVADQQKRIAEQEAALAKQRAQFEREREDLERRKAEAERRAQETHTLELRLAAQIDDLAQKLVEELQAPVEGKNLRVDWRWE</sequence>
<protein>
    <recommendedName>
        <fullName evidence="6">Phage resistance protein</fullName>
    </recommendedName>
</protein>
<dbReference type="RefSeq" id="WP_343989935.1">
    <property type="nucleotide sequence ID" value="NZ_BAAALG010000001.1"/>
</dbReference>
<evidence type="ECO:0000313" key="5">
    <source>
        <dbReference type="Proteomes" id="UP001501581"/>
    </source>
</evidence>
<organism evidence="4 5">
    <name type="scientific">Nocardioides dubius</name>
    <dbReference type="NCBI Taxonomy" id="317019"/>
    <lineage>
        <taxon>Bacteria</taxon>
        <taxon>Bacillati</taxon>
        <taxon>Actinomycetota</taxon>
        <taxon>Actinomycetes</taxon>
        <taxon>Propionibacteriales</taxon>
        <taxon>Nocardioidaceae</taxon>
        <taxon>Nocardioides</taxon>
    </lineage>
</organism>
<dbReference type="Pfam" id="PF26382">
    <property type="entry name" value="BREX_PglY_6th"/>
    <property type="match status" value="1"/>
</dbReference>
<evidence type="ECO:0000259" key="3">
    <source>
        <dbReference type="Pfam" id="PF26382"/>
    </source>
</evidence>
<dbReference type="Pfam" id="PF26381">
    <property type="entry name" value="BREX_PglY_5th"/>
    <property type="match status" value="1"/>
</dbReference>
<comment type="caution">
    <text evidence="4">The sequence shown here is derived from an EMBL/GenBank/DDBJ whole genome shotgun (WGS) entry which is preliminary data.</text>
</comment>